<dbReference type="PROSITE" id="PS50930">
    <property type="entry name" value="HTH_LYTTR"/>
    <property type="match status" value="1"/>
</dbReference>
<keyword evidence="5" id="KW-1185">Reference proteome</keyword>
<feature type="modified residue" description="4-aspartylphosphate" evidence="1">
    <location>
        <position position="56"/>
    </location>
</feature>
<dbReference type="SMART" id="SM00448">
    <property type="entry name" value="REC"/>
    <property type="match status" value="1"/>
</dbReference>
<dbReference type="GO" id="GO:0000156">
    <property type="term" value="F:phosphorelay response regulator activity"/>
    <property type="evidence" value="ECO:0007669"/>
    <property type="project" value="InterPro"/>
</dbReference>
<sequence length="237" mass="27822">MYTVIIIDDEPHAQESLVLLLAKYFEGKFLVLKKCASVDEAIPYLQEEEPDLVFLDIQMPRKSGFALLELFQDRGFDVIFTTAHKDYAIEAFKHRAFDYLLKPIDIAEFQKTLFRYLSFKEEDNSLIAKGRRLEISAFSMDGNLEFVHHDEIYYCQSDKNYTRVFISNRTEPLFVSKPLSYFGRKLSKEKFVRIHQSFLVNISKIKRYDRGSGQLYLVNGDEIPVSIRRRSEIQKFA</sequence>
<evidence type="ECO:0000313" key="5">
    <source>
        <dbReference type="Proteomes" id="UP000727490"/>
    </source>
</evidence>
<evidence type="ECO:0000256" key="1">
    <source>
        <dbReference type="PROSITE-ProRule" id="PRU00169"/>
    </source>
</evidence>
<dbReference type="InterPro" id="IPR001789">
    <property type="entry name" value="Sig_transdc_resp-reg_receiver"/>
</dbReference>
<dbReference type="Pfam" id="PF04397">
    <property type="entry name" value="LytTR"/>
    <property type="match status" value="1"/>
</dbReference>
<evidence type="ECO:0000259" key="2">
    <source>
        <dbReference type="PROSITE" id="PS50110"/>
    </source>
</evidence>
<keyword evidence="4" id="KW-0238">DNA-binding</keyword>
<dbReference type="Proteomes" id="UP000727490">
    <property type="component" value="Unassembled WGS sequence"/>
</dbReference>
<accession>A0A951IZQ0</accession>
<comment type="caution">
    <text evidence="4">The sequence shown here is derived from an EMBL/GenBank/DDBJ whole genome shotgun (WGS) entry which is preliminary data.</text>
</comment>
<dbReference type="RefSeq" id="WP_219291949.1">
    <property type="nucleotide sequence ID" value="NZ_RPHB01000007.1"/>
</dbReference>
<dbReference type="GO" id="GO:0003677">
    <property type="term" value="F:DNA binding"/>
    <property type="evidence" value="ECO:0007669"/>
    <property type="project" value="UniProtKB-KW"/>
</dbReference>
<evidence type="ECO:0000259" key="3">
    <source>
        <dbReference type="PROSITE" id="PS50930"/>
    </source>
</evidence>
<name>A0A951IZQ0_9BACT</name>
<dbReference type="Pfam" id="PF00072">
    <property type="entry name" value="Response_reg"/>
    <property type="match status" value="1"/>
</dbReference>
<gene>
    <name evidence="4" type="ORF">EGN73_15720</name>
</gene>
<dbReference type="SMART" id="SM00850">
    <property type="entry name" value="LytTR"/>
    <property type="match status" value="1"/>
</dbReference>
<feature type="domain" description="Response regulatory" evidence="2">
    <location>
        <begin position="3"/>
        <end position="117"/>
    </location>
</feature>
<protein>
    <submittedName>
        <fullName evidence="4">DNA-binding response regulator</fullName>
    </submittedName>
</protein>
<organism evidence="4 5">
    <name type="scientific">Arthrospiribacter ruber</name>
    <dbReference type="NCBI Taxonomy" id="2487934"/>
    <lineage>
        <taxon>Bacteria</taxon>
        <taxon>Pseudomonadati</taxon>
        <taxon>Bacteroidota</taxon>
        <taxon>Cytophagia</taxon>
        <taxon>Cytophagales</taxon>
        <taxon>Cyclobacteriaceae</taxon>
        <taxon>Arthrospiribacter</taxon>
    </lineage>
</organism>
<evidence type="ECO:0000313" key="4">
    <source>
        <dbReference type="EMBL" id="MBW3469249.1"/>
    </source>
</evidence>
<proteinExistence type="predicted"/>
<dbReference type="AlphaFoldDB" id="A0A951IZQ0"/>
<dbReference type="InterPro" id="IPR007492">
    <property type="entry name" value="LytTR_DNA-bd_dom"/>
</dbReference>
<dbReference type="PANTHER" id="PTHR37299">
    <property type="entry name" value="TRANSCRIPTIONAL REGULATOR-RELATED"/>
    <property type="match status" value="1"/>
</dbReference>
<dbReference type="EMBL" id="RPHB01000007">
    <property type="protein sequence ID" value="MBW3469249.1"/>
    <property type="molecule type" value="Genomic_DNA"/>
</dbReference>
<keyword evidence="1" id="KW-0597">Phosphoprotein</keyword>
<dbReference type="InterPro" id="IPR046947">
    <property type="entry name" value="LytR-like"/>
</dbReference>
<feature type="domain" description="HTH LytTR-type" evidence="3">
    <location>
        <begin position="135"/>
        <end position="237"/>
    </location>
</feature>
<reference evidence="4 5" key="1">
    <citation type="journal article" date="2020" name="Syst. Appl. Microbiol.">
        <title>Arthrospiribacter ruber gen. nov., sp. nov., a novel bacterium isolated from Arthrospira cultures.</title>
        <authorList>
            <person name="Waleron M."/>
            <person name="Misztak A."/>
            <person name="Waleron M.M."/>
            <person name="Furmaniak M."/>
            <person name="Mrozik A."/>
            <person name="Waleron K."/>
        </authorList>
    </citation>
    <scope>NUCLEOTIDE SEQUENCE [LARGE SCALE GENOMIC DNA]</scope>
    <source>
        <strain evidence="4 5">DPMB0001</strain>
    </source>
</reference>
<dbReference type="PROSITE" id="PS50110">
    <property type="entry name" value="RESPONSE_REGULATORY"/>
    <property type="match status" value="1"/>
</dbReference>
<dbReference type="PANTHER" id="PTHR37299:SF1">
    <property type="entry name" value="STAGE 0 SPORULATION PROTEIN A HOMOLOG"/>
    <property type="match status" value="1"/>
</dbReference>